<evidence type="ECO:0000256" key="1">
    <source>
        <dbReference type="SAM" id="SignalP"/>
    </source>
</evidence>
<dbReference type="InterPro" id="IPR019587">
    <property type="entry name" value="Polyketide_cyclase/dehydratase"/>
</dbReference>
<feature type="signal peptide" evidence="1">
    <location>
        <begin position="1"/>
        <end position="23"/>
    </location>
</feature>
<dbReference type="AlphaFoldDB" id="A0A4Z0FA82"/>
<dbReference type="OrthoDB" id="5734556at2"/>
<protein>
    <recommendedName>
        <fullName evidence="4">START domain-containing protein</fullName>
    </recommendedName>
</protein>
<sequence>MKRTIHFLIGWIFLLSLPWAANAAEWHLGKDADGVRVYSRDAADGSIEVKAETTLDVPLASVMALIVDYDAATRWRSEMIKSMKLKDHPNDRTWILQVHAEPPWPLPASDNVIEAVLYAEPEQVVYKYKERPDLQPPGTTSALGAMNGEWILRPAGPQRTKVISVMFMKPSVPVPNWLIKRMVYNTPHEQMLKMGKVVQEPQYRPAAVSPKLKELLAPTLKSAISVERRASAS</sequence>
<keyword evidence="3" id="KW-1185">Reference proteome</keyword>
<feature type="chain" id="PRO_5021332088" description="START domain-containing protein" evidence="1">
    <location>
        <begin position="24"/>
        <end position="233"/>
    </location>
</feature>
<dbReference type="RefSeq" id="WP_135281229.1">
    <property type="nucleotide sequence ID" value="NZ_SRIO01000004.1"/>
</dbReference>
<comment type="caution">
    <text evidence="2">The sequence shown here is derived from an EMBL/GenBank/DDBJ whole genome shotgun (WGS) entry which is preliminary data.</text>
</comment>
<reference evidence="2 3" key="1">
    <citation type="journal article" date="2019" name="ISME J.">
        <title>Candidatus Macondimonas diazotrophica, a novel gammaproteobacterial genus dominating crude-oil-contaminated coastal sediments.</title>
        <authorList>
            <person name="Karthikeyan S."/>
            <person name="Konstantinidis K."/>
        </authorList>
    </citation>
    <scope>NUCLEOTIDE SEQUENCE [LARGE SCALE GENOMIC DNA]</scope>
    <source>
        <strain evidence="2 3">KTK01</strain>
    </source>
</reference>
<dbReference type="SUPFAM" id="SSF55961">
    <property type="entry name" value="Bet v1-like"/>
    <property type="match status" value="1"/>
</dbReference>
<keyword evidence="1" id="KW-0732">Signal</keyword>
<dbReference type="Pfam" id="PF10604">
    <property type="entry name" value="Polyketide_cyc2"/>
    <property type="match status" value="1"/>
</dbReference>
<dbReference type="Gene3D" id="3.30.530.20">
    <property type="match status" value="1"/>
</dbReference>
<proteinExistence type="predicted"/>
<organism evidence="2 3">
    <name type="scientific">Candidatus Macondimonas diazotrophica</name>
    <dbReference type="NCBI Taxonomy" id="2305248"/>
    <lineage>
        <taxon>Bacteria</taxon>
        <taxon>Pseudomonadati</taxon>
        <taxon>Pseudomonadota</taxon>
        <taxon>Gammaproteobacteria</taxon>
        <taxon>Chromatiales</taxon>
        <taxon>Ectothiorhodospiraceae</taxon>
        <taxon>Candidatus Macondimonas</taxon>
    </lineage>
</organism>
<evidence type="ECO:0000313" key="3">
    <source>
        <dbReference type="Proteomes" id="UP000297890"/>
    </source>
</evidence>
<gene>
    <name evidence="2" type="ORF">E4680_04675</name>
</gene>
<dbReference type="InterPro" id="IPR023393">
    <property type="entry name" value="START-like_dom_sf"/>
</dbReference>
<evidence type="ECO:0000313" key="2">
    <source>
        <dbReference type="EMBL" id="TFZ83349.1"/>
    </source>
</evidence>
<evidence type="ECO:0008006" key="4">
    <source>
        <dbReference type="Google" id="ProtNLM"/>
    </source>
</evidence>
<dbReference type="Proteomes" id="UP000297890">
    <property type="component" value="Unassembled WGS sequence"/>
</dbReference>
<dbReference type="EMBL" id="SRIO01000004">
    <property type="protein sequence ID" value="TFZ83349.1"/>
    <property type="molecule type" value="Genomic_DNA"/>
</dbReference>
<name>A0A4Z0FA82_9GAMM</name>
<accession>A0A4Z0FA82</accession>